<protein>
    <submittedName>
        <fullName evidence="1">Uncharacterized protein</fullName>
    </submittedName>
</protein>
<dbReference type="Proteomes" id="UP000310353">
    <property type="component" value="Unassembled WGS sequence"/>
</dbReference>
<dbReference type="SUPFAM" id="SSF54611">
    <property type="entry name" value="SecB-like"/>
    <property type="match status" value="1"/>
</dbReference>
<dbReference type="Gene3D" id="3.10.420.10">
    <property type="entry name" value="SecB-like"/>
    <property type="match status" value="1"/>
</dbReference>
<gene>
    <name evidence="1" type="ORF">CQA76_03485</name>
</gene>
<accession>A0A4U7BK99</accession>
<name>A0A4U7BK99_9BACT</name>
<dbReference type="EMBL" id="NXMA01000005">
    <property type="protein sequence ID" value="TKX32398.1"/>
    <property type="molecule type" value="Genomic_DNA"/>
</dbReference>
<proteinExistence type="predicted"/>
<reference evidence="1 2" key="1">
    <citation type="submission" date="2018-05" db="EMBL/GenBank/DDBJ databases">
        <title>Novel Campyloabacter and Helicobacter Species and Strains.</title>
        <authorList>
            <person name="Mannion A.J."/>
            <person name="Shen Z."/>
            <person name="Fox J.G."/>
        </authorList>
    </citation>
    <scope>NUCLEOTIDE SEQUENCE [LARGE SCALE GENOMIC DNA]</scope>
    <source>
        <strain evidence="2">MIT17-670</strain>
    </source>
</reference>
<evidence type="ECO:0000313" key="1">
    <source>
        <dbReference type="EMBL" id="TKX32398.1"/>
    </source>
</evidence>
<sequence>MPKKSLFIIETIQLKKISFEKIRKIEIKDQNSKIKADVNNSVMKLSDKKYYLQMIISHCIVNEDKNIAESEIVLEAIFLIQEGYEQEYKRIITNVLEILYTKGTEILNSTYREAHLPINCYEFANFDEPEDKDIK</sequence>
<comment type="caution">
    <text evidence="1">The sequence shown here is derived from an EMBL/GenBank/DDBJ whole genome shotgun (WGS) entry which is preliminary data.</text>
</comment>
<keyword evidence="2" id="KW-1185">Reference proteome</keyword>
<organism evidence="1 2">
    <name type="scientific">Campylobacter aviculae</name>
    <dbReference type="NCBI Taxonomy" id="2510190"/>
    <lineage>
        <taxon>Bacteria</taxon>
        <taxon>Pseudomonadati</taxon>
        <taxon>Campylobacterota</taxon>
        <taxon>Epsilonproteobacteria</taxon>
        <taxon>Campylobacterales</taxon>
        <taxon>Campylobacteraceae</taxon>
        <taxon>Campylobacter</taxon>
    </lineage>
</organism>
<dbReference type="AlphaFoldDB" id="A0A4U7BK99"/>
<dbReference type="OrthoDB" id="9841126at2"/>
<dbReference type="InterPro" id="IPR035958">
    <property type="entry name" value="SecB-like_sf"/>
</dbReference>
<dbReference type="RefSeq" id="WP_137622070.1">
    <property type="nucleotide sequence ID" value="NZ_NXMA01000005.1"/>
</dbReference>
<evidence type="ECO:0000313" key="2">
    <source>
        <dbReference type="Proteomes" id="UP000310353"/>
    </source>
</evidence>